<gene>
    <name evidence="1" type="ORF">AVDCRST_MAG58-121</name>
</gene>
<dbReference type="EMBL" id="CADCVF010000002">
    <property type="protein sequence ID" value="CAA9442838.1"/>
    <property type="molecule type" value="Genomic_DNA"/>
</dbReference>
<proteinExistence type="predicted"/>
<sequence>CVTSGNSTVSQALQKSSKRWRPDVRCSGWRRLGR</sequence>
<organism evidence="1">
    <name type="scientific">uncultured Rubrobacteraceae bacterium</name>
    <dbReference type="NCBI Taxonomy" id="349277"/>
    <lineage>
        <taxon>Bacteria</taxon>
        <taxon>Bacillati</taxon>
        <taxon>Actinomycetota</taxon>
        <taxon>Rubrobacteria</taxon>
        <taxon>Rubrobacterales</taxon>
        <taxon>Rubrobacteraceae</taxon>
        <taxon>environmental samples</taxon>
    </lineage>
</organism>
<protein>
    <submittedName>
        <fullName evidence="1">Uncharacterized protein</fullName>
    </submittedName>
</protein>
<feature type="non-terminal residue" evidence="1">
    <location>
        <position position="34"/>
    </location>
</feature>
<feature type="non-terminal residue" evidence="1">
    <location>
        <position position="1"/>
    </location>
</feature>
<accession>A0A6J4QJY6</accession>
<evidence type="ECO:0000313" key="1">
    <source>
        <dbReference type="EMBL" id="CAA9442838.1"/>
    </source>
</evidence>
<dbReference type="AlphaFoldDB" id="A0A6J4QJY6"/>
<name>A0A6J4QJY6_9ACTN</name>
<reference evidence="1" key="1">
    <citation type="submission" date="2020-02" db="EMBL/GenBank/DDBJ databases">
        <authorList>
            <person name="Meier V. D."/>
        </authorList>
    </citation>
    <scope>NUCLEOTIDE SEQUENCE</scope>
    <source>
        <strain evidence="1">AVDCRST_MAG58</strain>
    </source>
</reference>